<dbReference type="Proteomes" id="UP001296967">
    <property type="component" value="Unassembled WGS sequence"/>
</dbReference>
<accession>A0AAJ0XE87</accession>
<protein>
    <submittedName>
        <fullName evidence="1">Uncharacterized protein</fullName>
    </submittedName>
</protein>
<evidence type="ECO:0000313" key="2">
    <source>
        <dbReference type="Proteomes" id="UP001296967"/>
    </source>
</evidence>
<dbReference type="AlphaFoldDB" id="A0AAJ0XE87"/>
<evidence type="ECO:0000313" key="1">
    <source>
        <dbReference type="EMBL" id="MBK5929534.1"/>
    </source>
</evidence>
<name>A0AAJ0XE87_HALSE</name>
<comment type="caution">
    <text evidence="1">The sequence shown here is derived from an EMBL/GenBank/DDBJ whole genome shotgun (WGS) entry which is preliminary data.</text>
</comment>
<gene>
    <name evidence="1" type="ORF">CCR82_03040</name>
</gene>
<reference evidence="1" key="1">
    <citation type="submission" date="2017-05" db="EMBL/GenBank/DDBJ databases">
        <authorList>
            <person name="Imhoff J.F."/>
            <person name="Rahn T."/>
            <person name="Kuenzel S."/>
            <person name="Neulinger S.C."/>
        </authorList>
    </citation>
    <scope>NUCLEOTIDE SEQUENCE</scope>
    <source>
        <strain evidence="1">DSM 4395</strain>
    </source>
</reference>
<dbReference type="SUPFAM" id="SSF52777">
    <property type="entry name" value="CoA-dependent acyltransferases"/>
    <property type="match status" value="1"/>
</dbReference>
<dbReference type="Gene3D" id="3.30.559.30">
    <property type="entry name" value="Nonribosomal peptide synthetase, condensation domain"/>
    <property type="match status" value="1"/>
</dbReference>
<organism evidence="1 2">
    <name type="scientific">Halochromatium salexigens</name>
    <name type="common">Chromatium salexigens</name>
    <dbReference type="NCBI Taxonomy" id="49447"/>
    <lineage>
        <taxon>Bacteria</taxon>
        <taxon>Pseudomonadati</taxon>
        <taxon>Pseudomonadota</taxon>
        <taxon>Gammaproteobacteria</taxon>
        <taxon>Chromatiales</taxon>
        <taxon>Chromatiaceae</taxon>
        <taxon>Halochromatium</taxon>
    </lineage>
</organism>
<reference evidence="1" key="2">
    <citation type="journal article" date="2020" name="Microorganisms">
        <title>Osmotic Adaptation and Compatible Solute Biosynthesis of Phototrophic Bacteria as Revealed from Genome Analyses.</title>
        <authorList>
            <person name="Imhoff J.F."/>
            <person name="Rahn T."/>
            <person name="Kunzel S."/>
            <person name="Keller A."/>
            <person name="Neulinger S.C."/>
        </authorList>
    </citation>
    <scope>NUCLEOTIDE SEQUENCE</scope>
    <source>
        <strain evidence="1">DSM 4395</strain>
    </source>
</reference>
<proteinExistence type="predicted"/>
<keyword evidence="2" id="KW-1185">Reference proteome</keyword>
<sequence>MPEQLALAQSLLLQEEAARVADPDRSAESLRFWSKLLRDTAFEWRPPRIETHLEENQFSMSLLESTRRRLDKLASELGIGLDHLLLFAFHLFLFRLTRSENVLTGYRHRVRTEAPDQIGCNELELALAALLREPSAGRKRLLIQHIDGLPALESPLREALLAAGFEADYDALAPARLATDAAGRHVTGR</sequence>
<dbReference type="EMBL" id="NHSF01000017">
    <property type="protein sequence ID" value="MBK5929534.1"/>
    <property type="molecule type" value="Genomic_DNA"/>
</dbReference>